<comment type="cofactor">
    <cofactor evidence="11">
        <name>Mg(2+)</name>
        <dbReference type="ChEBI" id="CHEBI:18420"/>
    </cofactor>
</comment>
<comment type="caution">
    <text evidence="15">The sequence shown here is derived from an EMBL/GenBank/DDBJ whole genome shotgun (WGS) entry which is preliminary data.</text>
</comment>
<dbReference type="InterPro" id="IPR017953">
    <property type="entry name" value="Carbohydrate_kinase_pred_CS"/>
</dbReference>
<dbReference type="InterPro" id="IPR000631">
    <property type="entry name" value="CARKD"/>
</dbReference>
<dbReference type="Pfam" id="PF03853">
    <property type="entry name" value="YjeF_N"/>
    <property type="match status" value="1"/>
</dbReference>
<keyword evidence="12" id="KW-0479">Metal-binding</keyword>
<comment type="similarity">
    <text evidence="12">Belongs to the NnrE/AIBP family.</text>
</comment>
<dbReference type="CDD" id="cd01171">
    <property type="entry name" value="YXKO-related"/>
    <property type="match status" value="1"/>
</dbReference>
<feature type="binding site" evidence="11">
    <location>
        <position position="643"/>
    </location>
    <ligand>
        <name>(6S)-NADPHX</name>
        <dbReference type="ChEBI" id="CHEBI:64076"/>
    </ligand>
</feature>
<comment type="catalytic activity">
    <reaction evidence="9 11">
        <text>(6S)-NADHX + ADP = AMP + phosphate + NADH + H(+)</text>
        <dbReference type="Rhea" id="RHEA:32223"/>
        <dbReference type="ChEBI" id="CHEBI:15378"/>
        <dbReference type="ChEBI" id="CHEBI:43474"/>
        <dbReference type="ChEBI" id="CHEBI:57945"/>
        <dbReference type="ChEBI" id="CHEBI:64074"/>
        <dbReference type="ChEBI" id="CHEBI:456215"/>
        <dbReference type="ChEBI" id="CHEBI:456216"/>
        <dbReference type="EC" id="4.2.1.136"/>
    </reaction>
</comment>
<dbReference type="Pfam" id="PF01256">
    <property type="entry name" value="Carb_kinase"/>
    <property type="match status" value="1"/>
</dbReference>
<dbReference type="HAMAP" id="MF_01965">
    <property type="entry name" value="NADHX_dehydratase"/>
    <property type="match status" value="1"/>
</dbReference>
<dbReference type="EC" id="5.1.99.6" evidence="12"/>
<comment type="similarity">
    <text evidence="1">In the N-terminal section; belongs to the NnrE/AIBP family.</text>
</comment>
<dbReference type="InterPro" id="IPR029056">
    <property type="entry name" value="Ribokinase-like"/>
</dbReference>
<evidence type="ECO:0000256" key="4">
    <source>
        <dbReference type="ARBA" id="ARBA00022840"/>
    </source>
</evidence>
<comment type="caution">
    <text evidence="12">Lacks conserved residue(s) required for the propagation of feature annotation.</text>
</comment>
<dbReference type="GO" id="GO:0005524">
    <property type="term" value="F:ATP binding"/>
    <property type="evidence" value="ECO:0007669"/>
    <property type="project" value="UniProtKB-KW"/>
</dbReference>
<reference evidence="15 16" key="1">
    <citation type="submission" date="2018-08" db="EMBL/GenBank/DDBJ databases">
        <title>Recombination of ecologically and evolutionarily significant loci maintains genetic cohesion in the Pseudomonas syringae species complex.</title>
        <authorList>
            <person name="Dillon M."/>
            <person name="Thakur S."/>
            <person name="Almeida R.N.D."/>
            <person name="Weir B.S."/>
            <person name="Guttman D.S."/>
        </authorList>
    </citation>
    <scope>NUCLEOTIDE SEQUENCE [LARGE SCALE GENOMIC DNA]</scope>
    <source>
        <strain evidence="15 16">ICMP 3353</strain>
    </source>
</reference>
<keyword evidence="12" id="KW-0630">Potassium</keyword>
<dbReference type="PROSITE" id="PS01050">
    <property type="entry name" value="YJEF_C_2"/>
    <property type="match status" value="1"/>
</dbReference>
<keyword evidence="6 11" id="KW-0520">NAD</keyword>
<feature type="binding site" evidence="12">
    <location>
        <position position="484"/>
    </location>
    <ligand>
        <name>K(+)</name>
        <dbReference type="ChEBI" id="CHEBI:29103"/>
    </ligand>
</feature>
<dbReference type="InterPro" id="IPR004443">
    <property type="entry name" value="YjeF_N_dom"/>
</dbReference>
<evidence type="ECO:0000256" key="9">
    <source>
        <dbReference type="ARBA" id="ARBA00048238"/>
    </source>
</evidence>
<feature type="binding site" evidence="12">
    <location>
        <begin position="452"/>
        <end position="458"/>
    </location>
    <ligand>
        <name>(6S)-NADPHX</name>
        <dbReference type="ChEBI" id="CHEBI:64076"/>
    </ligand>
</feature>
<keyword evidence="12" id="KW-0413">Isomerase</keyword>
<comment type="catalytic activity">
    <reaction evidence="10 11">
        <text>(6S)-NADPHX + ADP = AMP + phosphate + NADPH + H(+)</text>
        <dbReference type="Rhea" id="RHEA:32235"/>
        <dbReference type="ChEBI" id="CHEBI:15378"/>
        <dbReference type="ChEBI" id="CHEBI:43474"/>
        <dbReference type="ChEBI" id="CHEBI:57783"/>
        <dbReference type="ChEBI" id="CHEBI:64076"/>
        <dbReference type="ChEBI" id="CHEBI:456215"/>
        <dbReference type="ChEBI" id="CHEBI:456216"/>
        <dbReference type="EC" id="4.2.1.136"/>
    </reaction>
</comment>
<dbReference type="GO" id="GO:0046496">
    <property type="term" value="P:nicotinamide nucleotide metabolic process"/>
    <property type="evidence" value="ECO:0007669"/>
    <property type="project" value="UniProtKB-UniRule"/>
</dbReference>
<evidence type="ECO:0000256" key="7">
    <source>
        <dbReference type="ARBA" id="ARBA00023239"/>
    </source>
</evidence>
<dbReference type="NCBIfam" id="TIGR00196">
    <property type="entry name" value="yjeF_cterm"/>
    <property type="match status" value="1"/>
</dbReference>
<evidence type="ECO:0000256" key="1">
    <source>
        <dbReference type="ARBA" id="ARBA00006001"/>
    </source>
</evidence>
<evidence type="ECO:0000256" key="8">
    <source>
        <dbReference type="ARBA" id="ARBA00025153"/>
    </source>
</evidence>
<dbReference type="EMBL" id="RBRE01000042">
    <property type="protein sequence ID" value="RMQ46256.1"/>
    <property type="molecule type" value="Genomic_DNA"/>
</dbReference>
<dbReference type="PANTHER" id="PTHR12592">
    <property type="entry name" value="ATP-DEPENDENT (S)-NAD(P)H-HYDRATE DEHYDRATASE FAMILY MEMBER"/>
    <property type="match status" value="1"/>
</dbReference>
<dbReference type="Proteomes" id="UP000277236">
    <property type="component" value="Unassembled WGS sequence"/>
</dbReference>
<dbReference type="SUPFAM" id="SSF53613">
    <property type="entry name" value="Ribokinase-like"/>
    <property type="match status" value="1"/>
</dbReference>
<dbReference type="Gene3D" id="3.40.1190.20">
    <property type="match status" value="1"/>
</dbReference>
<evidence type="ECO:0000256" key="5">
    <source>
        <dbReference type="ARBA" id="ARBA00022857"/>
    </source>
</evidence>
<name>A0A3M4LXT4_PSECI</name>
<feature type="domain" description="YjeF N-terminal" evidence="14">
    <location>
        <begin position="339"/>
        <end position="538"/>
    </location>
</feature>
<dbReference type="PROSITE" id="PS51385">
    <property type="entry name" value="YJEF_N"/>
    <property type="match status" value="1"/>
</dbReference>
<dbReference type="SUPFAM" id="SSF64153">
    <property type="entry name" value="YjeF N-terminal domain-like"/>
    <property type="match status" value="1"/>
</dbReference>
<evidence type="ECO:0000256" key="12">
    <source>
        <dbReference type="HAMAP-Rule" id="MF_01966"/>
    </source>
</evidence>
<keyword evidence="7 11" id="KW-0456">Lyase</keyword>
<dbReference type="Gene3D" id="3.40.50.10260">
    <property type="entry name" value="YjeF N-terminal domain"/>
    <property type="match status" value="1"/>
</dbReference>
<feature type="binding site" evidence="12">
    <location>
        <position position="387"/>
    </location>
    <ligand>
        <name>K(+)</name>
        <dbReference type="ChEBI" id="CHEBI:29103"/>
    </ligand>
</feature>
<evidence type="ECO:0000259" key="13">
    <source>
        <dbReference type="PROSITE" id="PS51383"/>
    </source>
</evidence>
<feature type="binding site" evidence="11">
    <location>
        <position position="582"/>
    </location>
    <ligand>
        <name>(6S)-NADPHX</name>
        <dbReference type="ChEBI" id="CHEBI:64076"/>
    </ligand>
</feature>
<dbReference type="NCBIfam" id="TIGR00197">
    <property type="entry name" value="yjeF_nterm"/>
    <property type="match status" value="1"/>
</dbReference>
<keyword evidence="4 11" id="KW-0067">ATP-binding</keyword>
<feature type="binding site" evidence="11">
    <location>
        <position position="690"/>
    </location>
    <ligand>
        <name>(6S)-NADPHX</name>
        <dbReference type="ChEBI" id="CHEBI:64076"/>
    </ligand>
</feature>
<accession>A0A3M4LXT4</accession>
<dbReference type="AlphaFoldDB" id="A0A3M4LXT4"/>
<keyword evidence="3 11" id="KW-0547">Nucleotide-binding</keyword>
<dbReference type="GO" id="GO:0110051">
    <property type="term" value="P:metabolite repair"/>
    <property type="evidence" value="ECO:0007669"/>
    <property type="project" value="TreeGrafter"/>
</dbReference>
<evidence type="ECO:0000256" key="3">
    <source>
        <dbReference type="ARBA" id="ARBA00022741"/>
    </source>
</evidence>
<evidence type="ECO:0000256" key="11">
    <source>
        <dbReference type="HAMAP-Rule" id="MF_01965"/>
    </source>
</evidence>
<feature type="binding site" evidence="12">
    <location>
        <position position="463"/>
    </location>
    <ligand>
        <name>(6S)-NADPHX</name>
        <dbReference type="ChEBI" id="CHEBI:64076"/>
    </ligand>
</feature>
<proteinExistence type="inferred from homology"/>
<feature type="binding site" evidence="11">
    <location>
        <position position="757"/>
    </location>
    <ligand>
        <name>(6S)-NADPHX</name>
        <dbReference type="ChEBI" id="CHEBI:64076"/>
    </ligand>
</feature>
<evidence type="ECO:0000313" key="16">
    <source>
        <dbReference type="Proteomes" id="UP000277236"/>
    </source>
</evidence>
<comment type="function">
    <text evidence="8">Bifunctional enzyme that catalyzes the epimerization of the S- and R-forms of NAD(P)HX and the dehydration of the S-form of NAD(P)HX at the expense of ADP, which is converted to AMP. This allows the repair of both epimers of NAD(P)HX, a damaged form of NAD(P)H that is a result of enzymatic or heat-dependent hydration.</text>
</comment>
<gene>
    <name evidence="12" type="primary">nnrE</name>
    <name evidence="11" type="synonym">nnrD</name>
    <name evidence="15" type="ORF">ALQ04_04680</name>
</gene>
<comment type="similarity">
    <text evidence="2">In the C-terminal section; belongs to the NnrD/CARKD family.</text>
</comment>
<comment type="similarity">
    <text evidence="11">Belongs to the NnrD/CARKD family.</text>
</comment>
<dbReference type="GO" id="GO:0046872">
    <property type="term" value="F:metal ion binding"/>
    <property type="evidence" value="ECO:0007669"/>
    <property type="project" value="UniProtKB-KW"/>
</dbReference>
<feature type="domain" description="YjeF C-terminal" evidence="13">
    <location>
        <begin position="547"/>
        <end position="814"/>
    </location>
</feature>
<feature type="binding site" evidence="12">
    <location>
        <position position="481"/>
    </location>
    <ligand>
        <name>(6S)-NADPHX</name>
        <dbReference type="ChEBI" id="CHEBI:64076"/>
    </ligand>
</feature>
<sequence>MAEEFFFIPQKQFGQPRIVQVVAWFEVVLVGRAGEAVPGADNLAVVAAKYPVADQGAQFFGNGGLEFDGQVRNAAPGIQHIGADKSGSGADIQAGRAASAMLGRMRLVHRQRQVDEQLAKKEKAARLAVQYQRILADPAQSGLFGDGLFQHRCTVDKGPEAKRPDSLLDAFGQLLDALADQLVVIATQCITRDVGLFRFGQALRHFGIARQIIHAQRHHTQGPRHQFLGVGTFAAVGCHIVHFAVITRFEPALQMLLVLCQIEPRYADLLKAQLTAPLLDRLRKGDEIVGSYRFSSNSRHAQRETGSKVRIILPDIGARIRMFDTKPHLPDALYSAAQVRDLDSRLIAAGTPGLELMQRAAHATWRAIRRQWPQAEVLTVLAGRGNNAGDGYLVAALAHKAGWQVKVLTVADPAGLSGDAATAHGEALAAGVDIQPWASQALFGVVLDALLGTGLSGEVREPYLSAIKAINAGGLPVAAVDIPSGLSADTGRALGIAVRAELTVTFIGLKLGLLTGDAVDLVGQLVFDDLQADAALVAQTPVSAKRLDAFSLPVLAVRAQGAHKGLYGRVLVIGGDRGFGGAALLSAESALRSGAGMVTLATRSEHVPAALARMPEVMSAGIHSANQLLALIEPAAVLVVGPGLGQASWGRSLLSAASNAQRPQVWDADALNQLAGGHVSLPQGSVITPHPGEAARLLGIGTREVQADRPAAAHALARKFNAVCVLKGSGSLIADADGRLALCDRGHPAMATAGLGDVLAGLIGALMAQHMAPFDAACLAVWLHARAGEQAGVSGRGLAASDMIPAIRQLLEELQPCQS</sequence>
<protein>
    <recommendedName>
        <fullName evidence="11 12">Multifunctional fusion protein</fullName>
    </recommendedName>
    <domain>
        <recommendedName>
            <fullName evidence="11">ADP-dependent (S)-NAD(P)H-hydrate dehydratase</fullName>
            <ecNumber evidence="11">4.2.1.136</ecNumber>
        </recommendedName>
        <alternativeName>
            <fullName evidence="11">ADP-dependent NAD(P)HX dehydratase</fullName>
        </alternativeName>
    </domain>
    <domain>
        <recommendedName>
            <fullName evidence="12">NAD(P)H-hydrate epimerase</fullName>
            <ecNumber evidence="12">5.1.99.6</ecNumber>
        </recommendedName>
        <alternativeName>
            <fullName evidence="12">NAD(P)HX epimerase</fullName>
        </alternativeName>
    </domain>
</protein>
<dbReference type="GO" id="GO:0052855">
    <property type="term" value="F:ADP-dependent NAD(P)H-hydrate dehydratase activity"/>
    <property type="evidence" value="ECO:0007669"/>
    <property type="project" value="UniProtKB-UniRule"/>
</dbReference>
<evidence type="ECO:0000256" key="10">
    <source>
        <dbReference type="ARBA" id="ARBA00049209"/>
    </source>
</evidence>
<dbReference type="InterPro" id="IPR036652">
    <property type="entry name" value="YjeF_N_dom_sf"/>
</dbReference>
<evidence type="ECO:0000256" key="2">
    <source>
        <dbReference type="ARBA" id="ARBA00009524"/>
    </source>
</evidence>
<dbReference type="GO" id="GO:0052856">
    <property type="term" value="F:NAD(P)HX epimerase activity"/>
    <property type="evidence" value="ECO:0007669"/>
    <property type="project" value="UniProtKB-UniRule"/>
</dbReference>
<evidence type="ECO:0000259" key="14">
    <source>
        <dbReference type="PROSITE" id="PS51385"/>
    </source>
</evidence>
<feature type="binding site" evidence="11">
    <location>
        <position position="756"/>
    </location>
    <ligand>
        <name>AMP</name>
        <dbReference type="ChEBI" id="CHEBI:456215"/>
    </ligand>
</feature>
<dbReference type="HAMAP" id="MF_01966">
    <property type="entry name" value="NADHX_epimerase"/>
    <property type="match status" value="1"/>
</dbReference>
<comment type="catalytic activity">
    <reaction evidence="12">
        <text>(6R)-NADPHX = (6S)-NADPHX</text>
        <dbReference type="Rhea" id="RHEA:32227"/>
        <dbReference type="ChEBI" id="CHEBI:64076"/>
        <dbReference type="ChEBI" id="CHEBI:64077"/>
        <dbReference type="EC" id="5.1.99.6"/>
    </reaction>
</comment>
<comment type="function">
    <text evidence="12">Catalyzes the epimerization of the S- and R-forms of NAD(P)HX, a damaged form of NAD(P)H that is a result of enzymatic or heat-dependent hydration. This is a prerequisite for the S-specific NAD(P)H-hydrate dehydratase to allow the repair of both epimers of NAD(P)HX.</text>
</comment>
<comment type="subunit">
    <text evidence="11">Homotetramer.</text>
</comment>
<feature type="binding site" evidence="12">
    <location>
        <position position="448"/>
    </location>
    <ligand>
        <name>K(+)</name>
        <dbReference type="ChEBI" id="CHEBI:29103"/>
    </ligand>
</feature>
<feature type="binding site" evidence="11">
    <location>
        <begin position="727"/>
        <end position="731"/>
    </location>
    <ligand>
        <name>AMP</name>
        <dbReference type="ChEBI" id="CHEBI:456215"/>
    </ligand>
</feature>
<dbReference type="PROSITE" id="PS51383">
    <property type="entry name" value="YJEF_C_3"/>
    <property type="match status" value="1"/>
</dbReference>
<evidence type="ECO:0000313" key="15">
    <source>
        <dbReference type="EMBL" id="RMQ46256.1"/>
    </source>
</evidence>
<evidence type="ECO:0000256" key="6">
    <source>
        <dbReference type="ARBA" id="ARBA00023027"/>
    </source>
</evidence>
<dbReference type="PANTHER" id="PTHR12592:SF0">
    <property type="entry name" value="ATP-DEPENDENT (S)-NAD(P)H-HYDRATE DEHYDRATASE"/>
    <property type="match status" value="1"/>
</dbReference>
<keyword evidence="5 11" id="KW-0521">NADP</keyword>
<dbReference type="EC" id="4.2.1.136" evidence="11"/>
<comment type="cofactor">
    <cofactor evidence="12">
        <name>K(+)</name>
        <dbReference type="ChEBI" id="CHEBI:29103"/>
    </cofactor>
    <text evidence="12">Binds 1 potassium ion per subunit.</text>
</comment>
<organism evidence="15 16">
    <name type="scientific">Pseudomonas cichorii</name>
    <dbReference type="NCBI Taxonomy" id="36746"/>
    <lineage>
        <taxon>Bacteria</taxon>
        <taxon>Pseudomonadati</taxon>
        <taxon>Pseudomonadota</taxon>
        <taxon>Gammaproteobacteria</taxon>
        <taxon>Pseudomonadales</taxon>
        <taxon>Pseudomonadaceae</taxon>
        <taxon>Pseudomonas</taxon>
    </lineage>
</organism>
<comment type="function">
    <text evidence="11">Catalyzes the dehydration of the S-form of NAD(P)HX at the expense of ADP, which is converted to AMP. Together with NAD(P)HX epimerase, which catalyzes the epimerization of the S- and R-forms, the enzyme allows the repair of both epimers of NAD(P)HX, a damaged form of NAD(P)H that is a result of enzymatic or heat-dependent hydration.</text>
</comment>
<comment type="catalytic activity">
    <reaction evidence="12">
        <text>(6R)-NADHX = (6S)-NADHX</text>
        <dbReference type="Rhea" id="RHEA:32215"/>
        <dbReference type="ChEBI" id="CHEBI:64074"/>
        <dbReference type="ChEBI" id="CHEBI:64075"/>
        <dbReference type="EC" id="5.1.99.6"/>
    </reaction>
</comment>